<feature type="region of interest" description="Disordered" evidence="1">
    <location>
        <begin position="269"/>
        <end position="351"/>
    </location>
</feature>
<feature type="compositionally biased region" description="Low complexity" evidence="1">
    <location>
        <begin position="306"/>
        <end position="346"/>
    </location>
</feature>
<feature type="compositionally biased region" description="Low complexity" evidence="1">
    <location>
        <begin position="635"/>
        <end position="673"/>
    </location>
</feature>
<feature type="region of interest" description="Disordered" evidence="1">
    <location>
        <begin position="410"/>
        <end position="440"/>
    </location>
</feature>
<feature type="compositionally biased region" description="Basic and acidic residues" evidence="1">
    <location>
        <begin position="72"/>
        <end position="84"/>
    </location>
</feature>
<protein>
    <submittedName>
        <fullName evidence="2">Uncharacterized protein</fullName>
    </submittedName>
</protein>
<evidence type="ECO:0000256" key="1">
    <source>
        <dbReference type="SAM" id="MobiDB-lite"/>
    </source>
</evidence>
<accession>A0ABR1FA90</accession>
<proteinExistence type="predicted"/>
<feature type="compositionally biased region" description="Acidic residues" evidence="1">
    <location>
        <begin position="145"/>
        <end position="166"/>
    </location>
</feature>
<feature type="compositionally biased region" description="Low complexity" evidence="1">
    <location>
        <begin position="243"/>
        <end position="256"/>
    </location>
</feature>
<feature type="region of interest" description="Disordered" evidence="1">
    <location>
        <begin position="471"/>
        <end position="673"/>
    </location>
</feature>
<feature type="region of interest" description="Disordered" evidence="1">
    <location>
        <begin position="375"/>
        <end position="396"/>
    </location>
</feature>
<feature type="compositionally biased region" description="Low complexity" evidence="1">
    <location>
        <begin position="417"/>
        <end position="430"/>
    </location>
</feature>
<sequence>MGLPLWRSPSPQPYEPVLSRDPFKCRRRELGSRIERPRQRSILPAGSVRRFIETHGISSSSSSSSFTSSSADHIHSTWRTRDSQPESAAAAVAAAAEVDPDPFEFLSAASSPSSPRHAEPETEGSRLASSINRRSMLSFLHFPDEDGDEDDEDEADNDDVNMDDDALSSRRRSRYDINSALERLEPRSRRDVDDDSASSSLVPSAWYRYYVPRLLDDGPLTNDDRGETDHGHTMPDDDAHDFPSTPSSSSQPSSSESFLTLFNNRYSSTSSTSSRHASVLASTRDSALQRRRRRRIPLPPFHPHRSQSPPQLPSSSLTSTLSSSLATSDSSAPGPSSSSSHLSLPSAQHTDGLRRQYLRRQRSRFLRVHQNSMLNLSNGDNAATSTSAAAAEENEHERGLRLLMAARRQEVRERLHSQQQPSSSSQPTEQQPEEHEHESELWRLLEVRSERQLRDQNTHLELQARRLLLRSLQVDPTNPDRRDESEGSETERERERQQRSAVDLADTYSGTLLPNSSSASRHRHRLFRLGAASRSGSLAAPQVPRSEEHPLIFPRPASTDPSGSNEPPLRRMRGSPPLFNESTSSAPASSSSSSTLRRIIQGSMHRRSLTDGLGDRDRSPVFDHDDNDGTSQNLSTAASSAALDNARDSSSSSSSAVTASAVASTVADESSSVACEVGDDFLSIEALAETR</sequence>
<feature type="region of interest" description="Disordered" evidence="1">
    <location>
        <begin position="1"/>
        <end position="20"/>
    </location>
</feature>
<dbReference type="EMBL" id="JBBJBU010000002">
    <property type="protein sequence ID" value="KAK7206768.1"/>
    <property type="molecule type" value="Genomic_DNA"/>
</dbReference>
<feature type="compositionally biased region" description="Low complexity" evidence="1">
    <location>
        <begin position="582"/>
        <end position="595"/>
    </location>
</feature>
<feature type="compositionally biased region" description="Polar residues" evidence="1">
    <location>
        <begin position="508"/>
        <end position="519"/>
    </location>
</feature>
<feature type="region of interest" description="Disordered" evidence="1">
    <location>
        <begin position="217"/>
        <end position="256"/>
    </location>
</feature>
<feature type="compositionally biased region" description="Basic and acidic residues" evidence="1">
    <location>
        <begin position="478"/>
        <end position="498"/>
    </location>
</feature>
<feature type="compositionally biased region" description="Basic and acidic residues" evidence="1">
    <location>
        <begin position="613"/>
        <end position="624"/>
    </location>
</feature>
<feature type="compositionally biased region" description="Low complexity" evidence="1">
    <location>
        <begin position="58"/>
        <end position="70"/>
    </location>
</feature>
<feature type="compositionally biased region" description="Low complexity" evidence="1">
    <location>
        <begin position="381"/>
        <end position="391"/>
    </location>
</feature>
<dbReference type="GeneID" id="90037588"/>
<feature type="compositionally biased region" description="Low complexity" evidence="1">
    <location>
        <begin position="528"/>
        <end position="540"/>
    </location>
</feature>
<name>A0ABR1FA90_9ASCO</name>
<evidence type="ECO:0000313" key="2">
    <source>
        <dbReference type="EMBL" id="KAK7206768.1"/>
    </source>
</evidence>
<reference evidence="2 3" key="1">
    <citation type="submission" date="2024-03" db="EMBL/GenBank/DDBJ databases">
        <title>Genome-scale model development and genomic sequencing of the oleaginous clade Lipomyces.</title>
        <authorList>
            <consortium name="Lawrence Berkeley National Laboratory"/>
            <person name="Czajka J.J."/>
            <person name="Han Y."/>
            <person name="Kim J."/>
            <person name="Mondo S.J."/>
            <person name="Hofstad B.A."/>
            <person name="Robles A."/>
            <person name="Haridas S."/>
            <person name="Riley R."/>
            <person name="LaButti K."/>
            <person name="Pangilinan J."/>
            <person name="Andreopoulos W."/>
            <person name="Lipzen A."/>
            <person name="Yan J."/>
            <person name="Wang M."/>
            <person name="Ng V."/>
            <person name="Grigoriev I.V."/>
            <person name="Spatafora J.W."/>
            <person name="Magnuson J.K."/>
            <person name="Baker S.E."/>
            <person name="Pomraning K.R."/>
        </authorList>
    </citation>
    <scope>NUCLEOTIDE SEQUENCE [LARGE SCALE GENOMIC DNA]</scope>
    <source>
        <strain evidence="2 3">Phaff 52-87</strain>
    </source>
</reference>
<evidence type="ECO:0000313" key="3">
    <source>
        <dbReference type="Proteomes" id="UP001498771"/>
    </source>
</evidence>
<gene>
    <name evidence="2" type="ORF">BZA70DRAFT_275029</name>
</gene>
<organism evidence="2 3">
    <name type="scientific">Myxozyma melibiosi</name>
    <dbReference type="NCBI Taxonomy" id="54550"/>
    <lineage>
        <taxon>Eukaryota</taxon>
        <taxon>Fungi</taxon>
        <taxon>Dikarya</taxon>
        <taxon>Ascomycota</taxon>
        <taxon>Saccharomycotina</taxon>
        <taxon>Lipomycetes</taxon>
        <taxon>Lipomycetales</taxon>
        <taxon>Lipomycetaceae</taxon>
        <taxon>Myxozyma</taxon>
    </lineage>
</organism>
<dbReference type="RefSeq" id="XP_064769801.1">
    <property type="nucleotide sequence ID" value="XM_064912076.1"/>
</dbReference>
<dbReference type="Proteomes" id="UP001498771">
    <property type="component" value="Unassembled WGS sequence"/>
</dbReference>
<keyword evidence="3" id="KW-1185">Reference proteome</keyword>
<comment type="caution">
    <text evidence="2">The sequence shown here is derived from an EMBL/GenBank/DDBJ whole genome shotgun (WGS) entry which is preliminary data.</text>
</comment>
<feature type="region of interest" description="Disordered" evidence="1">
    <location>
        <begin position="54"/>
        <end position="171"/>
    </location>
</feature>
<feature type="compositionally biased region" description="Basic and acidic residues" evidence="1">
    <location>
        <begin position="222"/>
        <end position="241"/>
    </location>
</feature>